<protein>
    <submittedName>
        <fullName evidence="3">SPK domain-containing protein</fullName>
    </submittedName>
</protein>
<dbReference type="InterPro" id="IPR053367">
    <property type="entry name" value="G-alpha_activating_GEF"/>
</dbReference>
<name>A0A8R1DT09_CAEJA</name>
<reference evidence="4" key="1">
    <citation type="submission" date="2010-08" db="EMBL/GenBank/DDBJ databases">
        <authorList>
            <consortium name="Caenorhabditis japonica Sequencing Consortium"/>
            <person name="Wilson R.K."/>
        </authorList>
    </citation>
    <scope>NUCLEOTIDE SEQUENCE [LARGE SCALE GENOMIC DNA]</scope>
    <source>
        <strain evidence="4">DF5081</strain>
    </source>
</reference>
<evidence type="ECO:0000259" key="2">
    <source>
        <dbReference type="SMART" id="SM00583"/>
    </source>
</evidence>
<proteinExistence type="predicted"/>
<dbReference type="PANTHER" id="PTHR38627:SF2">
    <property type="entry name" value="DOUBLE-STRAND TELOMERIC DNA-BINDING PROTEINS 1-RELATED"/>
    <property type="match status" value="1"/>
</dbReference>
<evidence type="ECO:0000313" key="3">
    <source>
        <dbReference type="EnsemblMetazoa" id="CJA10843.1"/>
    </source>
</evidence>
<feature type="region of interest" description="Disordered" evidence="1">
    <location>
        <begin position="138"/>
        <end position="157"/>
    </location>
</feature>
<organism evidence="3 4">
    <name type="scientific">Caenorhabditis japonica</name>
    <dbReference type="NCBI Taxonomy" id="281687"/>
    <lineage>
        <taxon>Eukaryota</taxon>
        <taxon>Metazoa</taxon>
        <taxon>Ecdysozoa</taxon>
        <taxon>Nematoda</taxon>
        <taxon>Chromadorea</taxon>
        <taxon>Rhabditida</taxon>
        <taxon>Rhabditina</taxon>
        <taxon>Rhabditomorpha</taxon>
        <taxon>Rhabditoidea</taxon>
        <taxon>Rhabditidae</taxon>
        <taxon>Peloderinae</taxon>
        <taxon>Caenorhabditis</taxon>
    </lineage>
</organism>
<accession>A0A8R1DT09</accession>
<dbReference type="EnsemblMetazoa" id="CJA10843.1">
    <property type="protein sequence ID" value="CJA10843.1"/>
    <property type="gene ID" value="WBGene00130047"/>
</dbReference>
<evidence type="ECO:0000313" key="4">
    <source>
        <dbReference type="Proteomes" id="UP000005237"/>
    </source>
</evidence>
<dbReference type="PANTHER" id="PTHR38627">
    <property type="entry name" value="GA BINDING AND ACTIVATING AND SPK (SPK) DOMAIN CONTAINING-RELATED"/>
    <property type="match status" value="1"/>
</dbReference>
<keyword evidence="4" id="KW-1185">Reference proteome</keyword>
<dbReference type="InterPro" id="IPR006570">
    <property type="entry name" value="SPK_dom"/>
</dbReference>
<dbReference type="AlphaFoldDB" id="A0A8R1DT09"/>
<dbReference type="Proteomes" id="UP000005237">
    <property type="component" value="Unassembled WGS sequence"/>
</dbReference>
<dbReference type="Pfam" id="PF04435">
    <property type="entry name" value="SPK"/>
    <property type="match status" value="2"/>
</dbReference>
<reference evidence="3" key="2">
    <citation type="submission" date="2022-06" db="UniProtKB">
        <authorList>
            <consortium name="EnsemblMetazoa"/>
        </authorList>
    </citation>
    <scope>IDENTIFICATION</scope>
    <source>
        <strain evidence="3">DF5081</strain>
    </source>
</reference>
<feature type="domain" description="SPK" evidence="2">
    <location>
        <begin position="21"/>
        <end position="136"/>
    </location>
</feature>
<evidence type="ECO:0000256" key="1">
    <source>
        <dbReference type="SAM" id="MobiDB-lite"/>
    </source>
</evidence>
<dbReference type="SMART" id="SM00583">
    <property type="entry name" value="SPK"/>
    <property type="match status" value="1"/>
</dbReference>
<sequence>MKAASPTEEQKNRLLNYSADENIAYWKFLHSRTHDQDNGLLEKFPCQPTGKSLWEEYIRETGSQRTIQSLQKHFHRSMTKLHEIPLDVEAKLDLYYSLSIPVHKQFMPTARKFAHLFVDKLGNIEAFEMKKADIIEQEEKKDQVKNRKSAPMRKRSSTDIAMEPAKRLVETPRVKRSRFTIDEDLKMCDFVLKCIDVARKNEMFKPTSKQIWKEFIETEGGQRSPTVYAARFRKLVIREVHPDLRAKISEILNRLNIPLEPELLEQLNTQLQCKTDANMAIVEYNSKNRKTRRSMC</sequence>
<feature type="compositionally biased region" description="Basic residues" evidence="1">
    <location>
        <begin position="146"/>
        <end position="155"/>
    </location>
</feature>